<keyword evidence="2" id="KW-1185">Reference proteome</keyword>
<dbReference type="SUPFAM" id="SSF117281">
    <property type="entry name" value="Kelch motif"/>
    <property type="match status" value="1"/>
</dbReference>
<dbReference type="EMBL" id="CAJGYO010000636">
    <property type="protein sequence ID" value="CAD6342929.1"/>
    <property type="molecule type" value="Genomic_DNA"/>
</dbReference>
<dbReference type="AlphaFoldDB" id="A0A811SJF3"/>
<comment type="caution">
    <text evidence="1">The sequence shown here is derived from an EMBL/GenBank/DDBJ whole genome shotgun (WGS) entry which is preliminary data.</text>
</comment>
<dbReference type="PANTHER" id="PTHR33085:SF113">
    <property type="entry name" value="OS05G0126000 PROTEIN"/>
    <property type="match status" value="1"/>
</dbReference>
<dbReference type="InterPro" id="IPR015915">
    <property type="entry name" value="Kelch-typ_b-propeller"/>
</dbReference>
<dbReference type="InterPro" id="IPR012871">
    <property type="entry name" value="DUF1668_ORYSA"/>
</dbReference>
<dbReference type="Pfam" id="PF07893">
    <property type="entry name" value="DUF1668"/>
    <property type="match status" value="1"/>
</dbReference>
<protein>
    <submittedName>
        <fullName evidence="1">Uncharacterized protein</fullName>
    </submittedName>
</protein>
<dbReference type="PANTHER" id="PTHR33085">
    <property type="entry name" value="OS12G0113100 PROTEIN-RELATED"/>
    <property type="match status" value="1"/>
</dbReference>
<accession>A0A811SJF3</accession>
<evidence type="ECO:0000313" key="2">
    <source>
        <dbReference type="Proteomes" id="UP000604825"/>
    </source>
</evidence>
<reference evidence="1" key="1">
    <citation type="submission" date="2020-10" db="EMBL/GenBank/DDBJ databases">
        <authorList>
            <person name="Han B."/>
            <person name="Lu T."/>
            <person name="Zhao Q."/>
            <person name="Huang X."/>
            <person name="Zhao Y."/>
        </authorList>
    </citation>
    <scope>NUCLEOTIDE SEQUENCE</scope>
</reference>
<organism evidence="1 2">
    <name type="scientific">Miscanthus lutarioriparius</name>
    <dbReference type="NCBI Taxonomy" id="422564"/>
    <lineage>
        <taxon>Eukaryota</taxon>
        <taxon>Viridiplantae</taxon>
        <taxon>Streptophyta</taxon>
        <taxon>Embryophyta</taxon>
        <taxon>Tracheophyta</taxon>
        <taxon>Spermatophyta</taxon>
        <taxon>Magnoliopsida</taxon>
        <taxon>Liliopsida</taxon>
        <taxon>Poales</taxon>
        <taxon>Poaceae</taxon>
        <taxon>PACMAD clade</taxon>
        <taxon>Panicoideae</taxon>
        <taxon>Andropogonodae</taxon>
        <taxon>Andropogoneae</taxon>
        <taxon>Saccharinae</taxon>
        <taxon>Miscanthus</taxon>
    </lineage>
</organism>
<proteinExistence type="predicted"/>
<evidence type="ECO:0000313" key="1">
    <source>
        <dbReference type="EMBL" id="CAD6342929.1"/>
    </source>
</evidence>
<dbReference type="Proteomes" id="UP000604825">
    <property type="component" value="Unassembled WGS sequence"/>
</dbReference>
<name>A0A811SJF3_9POAL</name>
<dbReference type="OrthoDB" id="688194at2759"/>
<sequence length="342" mass="37196">MIRRFVNLVARKPGSENGAYSLHRLDVAKHLFYPSTAKAEAANAKGQSSSGGGDNKQPEIGSLLRRLPRPIVQFQQVPQTPTWRPLDDMFVLLSPGGGEAGDRILHLHASKENHGDVYDADSGSVISTMPSPTLDGPNRVGVQPITFSITTGRTTDRDGEEKQDSRRLYVMTDSGGQSFQCLDLSQHPHRWQPLPSAPFAVAAAAPAAASCITSFTTVDGGSGSTICVSTVAKGTYCFDTRTNEWQHAGDWVLPFDGRAQYVPELDAWLGFSSRADNDTGHDHQLCASSDLAAAMDARRAPILDHVWEDLALPRDQEKMKLSPSFGECHPKKLKMVTLYPLA</sequence>
<gene>
    <name evidence="1" type="ORF">NCGR_LOCUS67027</name>
</gene>